<feature type="compositionally biased region" description="Basic and acidic residues" evidence="1">
    <location>
        <begin position="74"/>
        <end position="85"/>
    </location>
</feature>
<feature type="compositionally biased region" description="Polar residues" evidence="1">
    <location>
        <begin position="280"/>
        <end position="289"/>
    </location>
</feature>
<reference evidence="2 3" key="1">
    <citation type="journal article" date="2024" name="Microbiol. Resour. Announc.">
        <title>Genome annotations for the ascomycete fungi Trichoderma harzianum, Trichoderma aggressivum, and Purpureocillium lilacinum.</title>
        <authorList>
            <person name="Beijen E.P.W."/>
            <person name="Ohm R.A."/>
        </authorList>
    </citation>
    <scope>NUCLEOTIDE SEQUENCE [LARGE SCALE GENOMIC DNA]</scope>
    <source>
        <strain evidence="2 3">CBS 150709</strain>
    </source>
</reference>
<dbReference type="EMBL" id="JAWRVI010000002">
    <property type="protein sequence ID" value="KAK4095038.1"/>
    <property type="molecule type" value="Genomic_DNA"/>
</dbReference>
<feature type="compositionally biased region" description="Basic and acidic residues" evidence="1">
    <location>
        <begin position="225"/>
        <end position="235"/>
    </location>
</feature>
<evidence type="ECO:0000313" key="3">
    <source>
        <dbReference type="Proteomes" id="UP001287286"/>
    </source>
</evidence>
<feature type="region of interest" description="Disordered" evidence="1">
    <location>
        <begin position="53"/>
        <end position="104"/>
    </location>
</feature>
<protein>
    <submittedName>
        <fullName evidence="2">Uncharacterized protein</fullName>
    </submittedName>
</protein>
<feature type="compositionally biased region" description="Pro residues" evidence="1">
    <location>
        <begin position="1"/>
        <end position="12"/>
    </location>
</feature>
<feature type="region of interest" description="Disordered" evidence="1">
    <location>
        <begin position="182"/>
        <end position="313"/>
    </location>
</feature>
<name>A0ABR0CF42_PURLI</name>
<evidence type="ECO:0000313" key="2">
    <source>
        <dbReference type="EMBL" id="KAK4095038.1"/>
    </source>
</evidence>
<proteinExistence type="predicted"/>
<keyword evidence="3" id="KW-1185">Reference proteome</keyword>
<dbReference type="Proteomes" id="UP001287286">
    <property type="component" value="Unassembled WGS sequence"/>
</dbReference>
<sequence length="313" mass="33476">MEGVRSPPPQGPPARLSNWSPPTANRRSWLAELAPTREIVSFFPILRPLTIPATSKGGCPRSGRSNCLRGALQRPERRQQRKESGARGGISWPCKGSPPASQPAIQWTTGSAEALIMSPRLCSVCGRTPTSLPGTGHANQACRAVQHRGPIHAVWSSVSLSLPQCRGEAQAIGPPMDRCRHFSLGGPWSDAAGTESIKEKQPPRTQRLPKQACNGHDVGNSRQTNDGRPDFEARESSPCISIGEPLARVPAPPWLTDPSCEAVADSRAPWQARHNGPLPSASTNVTPQYSPARETDARQCSADGNCSGACTDQ</sequence>
<gene>
    <name evidence="2" type="ORF">Purlil1_734</name>
</gene>
<evidence type="ECO:0000256" key="1">
    <source>
        <dbReference type="SAM" id="MobiDB-lite"/>
    </source>
</evidence>
<feature type="compositionally biased region" description="Polar residues" evidence="1">
    <location>
        <begin position="302"/>
        <end position="313"/>
    </location>
</feature>
<feature type="region of interest" description="Disordered" evidence="1">
    <location>
        <begin position="1"/>
        <end position="23"/>
    </location>
</feature>
<accession>A0ABR0CF42</accession>
<organism evidence="2 3">
    <name type="scientific">Purpureocillium lilacinum</name>
    <name type="common">Paecilomyces lilacinus</name>
    <dbReference type="NCBI Taxonomy" id="33203"/>
    <lineage>
        <taxon>Eukaryota</taxon>
        <taxon>Fungi</taxon>
        <taxon>Dikarya</taxon>
        <taxon>Ascomycota</taxon>
        <taxon>Pezizomycotina</taxon>
        <taxon>Sordariomycetes</taxon>
        <taxon>Hypocreomycetidae</taxon>
        <taxon>Hypocreales</taxon>
        <taxon>Ophiocordycipitaceae</taxon>
        <taxon>Purpureocillium</taxon>
    </lineage>
</organism>
<comment type="caution">
    <text evidence="2">The sequence shown here is derived from an EMBL/GenBank/DDBJ whole genome shotgun (WGS) entry which is preliminary data.</text>
</comment>